<evidence type="ECO:0000259" key="12">
    <source>
        <dbReference type="Pfam" id="PF00156"/>
    </source>
</evidence>
<dbReference type="PANTHER" id="PTHR32315">
    <property type="entry name" value="ADENINE PHOSPHORIBOSYLTRANSFERASE"/>
    <property type="match status" value="1"/>
</dbReference>
<dbReference type="GO" id="GO:0005737">
    <property type="term" value="C:cytoplasm"/>
    <property type="evidence" value="ECO:0007669"/>
    <property type="project" value="UniProtKB-SubCell"/>
</dbReference>
<comment type="subcellular location">
    <subcellularLocation>
        <location evidence="3 11">Cytoplasm</location>
    </subcellularLocation>
</comment>
<keyword evidence="14" id="KW-1185">Reference proteome</keyword>
<dbReference type="InterPro" id="IPR029057">
    <property type="entry name" value="PRTase-like"/>
</dbReference>
<comment type="function">
    <text evidence="2 11">Catalyzes a salvage reaction resulting in the formation of AMP, that is energically less costly than de novo synthesis.</text>
</comment>
<comment type="pathway">
    <text evidence="4 11">Purine metabolism; AMP biosynthesis via salvage pathway; AMP from adenine: step 1/1.</text>
</comment>
<evidence type="ECO:0000256" key="11">
    <source>
        <dbReference type="HAMAP-Rule" id="MF_00004"/>
    </source>
</evidence>
<dbReference type="InterPro" id="IPR005764">
    <property type="entry name" value="Ade_phspho_trans"/>
</dbReference>
<dbReference type="HAMAP" id="MF_00004">
    <property type="entry name" value="Aden_phosphoribosyltr"/>
    <property type="match status" value="1"/>
</dbReference>
<evidence type="ECO:0000313" key="14">
    <source>
        <dbReference type="Proteomes" id="UP000035955"/>
    </source>
</evidence>
<dbReference type="UniPathway" id="UPA00588">
    <property type="reaction ID" value="UER00646"/>
</dbReference>
<dbReference type="AlphaFoldDB" id="A0A0J6VSI7"/>
<dbReference type="GO" id="GO:0044209">
    <property type="term" value="P:AMP salvage"/>
    <property type="evidence" value="ECO:0007669"/>
    <property type="project" value="UniProtKB-UniRule"/>
</dbReference>
<comment type="caution">
    <text evidence="13">The sequence shown here is derived from an EMBL/GenBank/DDBJ whole genome shotgun (WGS) entry which is preliminary data.</text>
</comment>
<dbReference type="PATRIC" id="fig|298794.3.peg.3418"/>
<comment type="subunit">
    <text evidence="11">Homodimer.</text>
</comment>
<keyword evidence="7 11" id="KW-0963">Cytoplasm</keyword>
<accession>A0A0J6VSI7</accession>
<evidence type="ECO:0000256" key="3">
    <source>
        <dbReference type="ARBA" id="ARBA00004496"/>
    </source>
</evidence>
<gene>
    <name evidence="11" type="primary">apt</name>
    <name evidence="13" type="ORF">VQ02_03695</name>
</gene>
<dbReference type="GO" id="GO:0002055">
    <property type="term" value="F:adenine binding"/>
    <property type="evidence" value="ECO:0007669"/>
    <property type="project" value="TreeGrafter"/>
</dbReference>
<evidence type="ECO:0000256" key="9">
    <source>
        <dbReference type="ARBA" id="ARBA00022679"/>
    </source>
</evidence>
<organism evidence="13 14">
    <name type="scientific">Methylobacterium variabile</name>
    <dbReference type="NCBI Taxonomy" id="298794"/>
    <lineage>
        <taxon>Bacteria</taxon>
        <taxon>Pseudomonadati</taxon>
        <taxon>Pseudomonadota</taxon>
        <taxon>Alphaproteobacteria</taxon>
        <taxon>Hyphomicrobiales</taxon>
        <taxon>Methylobacteriaceae</taxon>
        <taxon>Methylobacterium</taxon>
    </lineage>
</organism>
<dbReference type="Pfam" id="PF00156">
    <property type="entry name" value="Pribosyltran"/>
    <property type="match status" value="1"/>
</dbReference>
<keyword evidence="9 11" id="KW-0808">Transferase</keyword>
<dbReference type="FunFam" id="3.40.50.2020:FF:000021">
    <property type="entry name" value="Adenine phosphoribosyltransferase"/>
    <property type="match status" value="1"/>
</dbReference>
<evidence type="ECO:0000256" key="2">
    <source>
        <dbReference type="ARBA" id="ARBA00003968"/>
    </source>
</evidence>
<dbReference type="InterPro" id="IPR000836">
    <property type="entry name" value="PRTase_dom"/>
</dbReference>
<dbReference type="EC" id="2.4.2.7" evidence="6 11"/>
<dbReference type="CDD" id="cd06223">
    <property type="entry name" value="PRTases_typeI"/>
    <property type="match status" value="1"/>
</dbReference>
<dbReference type="GO" id="GO:0006168">
    <property type="term" value="P:adenine salvage"/>
    <property type="evidence" value="ECO:0007669"/>
    <property type="project" value="InterPro"/>
</dbReference>
<dbReference type="PANTHER" id="PTHR32315:SF3">
    <property type="entry name" value="ADENINE PHOSPHORIBOSYLTRANSFERASE"/>
    <property type="match status" value="1"/>
</dbReference>
<evidence type="ECO:0000256" key="4">
    <source>
        <dbReference type="ARBA" id="ARBA00004659"/>
    </source>
</evidence>
<feature type="domain" description="Phosphoribosyltransferase" evidence="12">
    <location>
        <begin position="41"/>
        <end position="158"/>
    </location>
</feature>
<dbReference type="NCBIfam" id="NF002636">
    <property type="entry name" value="PRK02304.1-5"/>
    <property type="match status" value="1"/>
</dbReference>
<dbReference type="GO" id="GO:0003999">
    <property type="term" value="F:adenine phosphoribosyltransferase activity"/>
    <property type="evidence" value="ECO:0007669"/>
    <property type="project" value="UniProtKB-UniRule"/>
</dbReference>
<dbReference type="OrthoDB" id="9803963at2"/>
<reference evidence="13 14" key="1">
    <citation type="submission" date="2015-03" db="EMBL/GenBank/DDBJ databases">
        <title>Genome sequencing of Methylobacterium variabile DSM 16961.</title>
        <authorList>
            <person name="Chaudhry V."/>
            <person name="Patil P.B."/>
        </authorList>
    </citation>
    <scope>NUCLEOTIDE SEQUENCE [LARGE SCALE GENOMIC DNA]</scope>
    <source>
        <strain evidence="13 14">DSM 16961</strain>
    </source>
</reference>
<name>A0A0J6VSI7_9HYPH</name>
<dbReference type="EMBL" id="LABY01000022">
    <property type="protein sequence ID" value="KMO42216.1"/>
    <property type="molecule type" value="Genomic_DNA"/>
</dbReference>
<keyword evidence="10 11" id="KW-0660">Purine salvage</keyword>
<evidence type="ECO:0000256" key="5">
    <source>
        <dbReference type="ARBA" id="ARBA00008391"/>
    </source>
</evidence>
<dbReference type="GO" id="GO:0006166">
    <property type="term" value="P:purine ribonucleoside salvage"/>
    <property type="evidence" value="ECO:0007669"/>
    <property type="project" value="UniProtKB-UniRule"/>
</dbReference>
<dbReference type="RefSeq" id="WP_048442810.1">
    <property type="nucleotide sequence ID" value="NZ_LABY01000022.1"/>
</dbReference>
<comment type="catalytic activity">
    <reaction evidence="1 11">
        <text>AMP + diphosphate = 5-phospho-alpha-D-ribose 1-diphosphate + adenine</text>
        <dbReference type="Rhea" id="RHEA:16609"/>
        <dbReference type="ChEBI" id="CHEBI:16708"/>
        <dbReference type="ChEBI" id="CHEBI:33019"/>
        <dbReference type="ChEBI" id="CHEBI:58017"/>
        <dbReference type="ChEBI" id="CHEBI:456215"/>
        <dbReference type="EC" id="2.4.2.7"/>
    </reaction>
</comment>
<dbReference type="NCBIfam" id="TIGR01090">
    <property type="entry name" value="apt"/>
    <property type="match status" value="1"/>
</dbReference>
<evidence type="ECO:0000256" key="10">
    <source>
        <dbReference type="ARBA" id="ARBA00022726"/>
    </source>
</evidence>
<evidence type="ECO:0000256" key="8">
    <source>
        <dbReference type="ARBA" id="ARBA00022676"/>
    </source>
</evidence>
<comment type="similarity">
    <text evidence="5 11">Belongs to the purine/pyrimidine phosphoribosyltransferase family.</text>
</comment>
<proteinExistence type="inferred from homology"/>
<dbReference type="InterPro" id="IPR050054">
    <property type="entry name" value="UPRTase/APRTase"/>
</dbReference>
<evidence type="ECO:0000256" key="6">
    <source>
        <dbReference type="ARBA" id="ARBA00011893"/>
    </source>
</evidence>
<dbReference type="SUPFAM" id="SSF53271">
    <property type="entry name" value="PRTase-like"/>
    <property type="match status" value="1"/>
</dbReference>
<evidence type="ECO:0000313" key="13">
    <source>
        <dbReference type="EMBL" id="KMO42216.1"/>
    </source>
</evidence>
<keyword evidence="8 11" id="KW-0328">Glycosyltransferase</keyword>
<protein>
    <recommendedName>
        <fullName evidence="6 11">Adenine phosphoribosyltransferase</fullName>
        <shortName evidence="11">APRT</shortName>
        <ecNumber evidence="6 11">2.4.2.7</ecNumber>
    </recommendedName>
</protein>
<dbReference type="Proteomes" id="UP000035955">
    <property type="component" value="Unassembled WGS sequence"/>
</dbReference>
<evidence type="ECO:0000256" key="1">
    <source>
        <dbReference type="ARBA" id="ARBA00000868"/>
    </source>
</evidence>
<sequence>MDPRTLSALKDAIRSIPDYPKPGIVFRDITTLLGDARAFRRAVDELVHPFAGGRIDQVAGIEARGFILGGAIAHQLSSGFVPIRKKGKLPHTTVSIAYALEYGTDEMEIHSDAVRPGDRVILVDDLIATGGTAIAAVNLLRQIGAEVVAACFVIDLPELGGAERLRALDLPVRTLIEFEGH</sequence>
<evidence type="ECO:0000256" key="7">
    <source>
        <dbReference type="ARBA" id="ARBA00022490"/>
    </source>
</evidence>
<dbReference type="GO" id="GO:0016208">
    <property type="term" value="F:AMP binding"/>
    <property type="evidence" value="ECO:0007669"/>
    <property type="project" value="TreeGrafter"/>
</dbReference>
<dbReference type="NCBIfam" id="NF002634">
    <property type="entry name" value="PRK02304.1-3"/>
    <property type="match status" value="1"/>
</dbReference>
<dbReference type="Gene3D" id="3.40.50.2020">
    <property type="match status" value="1"/>
</dbReference>